<protein>
    <recommendedName>
        <fullName evidence="3">Type I-U CRISPR-associated protein Cas5/Cas6</fullName>
    </recommendedName>
</protein>
<dbReference type="RefSeq" id="WP_207395288.1">
    <property type="nucleotide sequence ID" value="NZ_JABRWO010000002.1"/>
</dbReference>
<reference evidence="1 2" key="1">
    <citation type="submission" date="2020-05" db="EMBL/GenBank/DDBJ databases">
        <title>Bremerella alba sp. nov., a novel planctomycete isolated from the surface of the macroalga Fucus spiralis.</title>
        <authorList>
            <person name="Godinho O."/>
            <person name="Botelho R."/>
            <person name="Albuquerque L."/>
            <person name="Wiegand S."/>
            <person name="Da Costa M.S."/>
            <person name="Lobo-Da-Cunha A."/>
            <person name="Jogler C."/>
            <person name="Lage O.M."/>
        </authorList>
    </citation>
    <scope>NUCLEOTIDE SEQUENCE [LARGE SCALE GENOMIC DNA]</scope>
    <source>
        <strain evidence="1 2">FF15</strain>
    </source>
</reference>
<keyword evidence="2" id="KW-1185">Reference proteome</keyword>
<dbReference type="NCBIfam" id="TIGR02165">
    <property type="entry name" value="cas5_6_GSU0054"/>
    <property type="match status" value="1"/>
</dbReference>
<dbReference type="InterPro" id="IPR019089">
    <property type="entry name" value="Cas_GSU0054"/>
</dbReference>
<evidence type="ECO:0000313" key="2">
    <source>
        <dbReference type="Proteomes" id="UP000551616"/>
    </source>
</evidence>
<comment type="caution">
    <text evidence="1">The sequence shown here is derived from an EMBL/GenBank/DDBJ whole genome shotgun (WGS) entry which is preliminary data.</text>
</comment>
<sequence>MKQSSPYGCDEQWGERYVAGHAGKSKSQHRQFSYIPMPSIGHKHGDRFIRRALITAPAGDEQWLRHLAERLQGELLKPEKACEFEEGQIPRLLKIPGDSVTRCFTRASNVWHSVTPAILPGHDDHITSKTQRLIEKALADFGIVQPYQYKWNTVSRFPKSFSAHKTDRNKRPAGYLRLDHLLSQTAVHLTLRFQDSEPFGPLIIGGGRYYGFGLMANVFSDT</sequence>
<accession>A0A7V8V2M0</accession>
<proteinExistence type="predicted"/>
<organism evidence="1 2">
    <name type="scientific">Bremerella alba</name>
    <dbReference type="NCBI Taxonomy" id="980252"/>
    <lineage>
        <taxon>Bacteria</taxon>
        <taxon>Pseudomonadati</taxon>
        <taxon>Planctomycetota</taxon>
        <taxon>Planctomycetia</taxon>
        <taxon>Pirellulales</taxon>
        <taxon>Pirellulaceae</taxon>
        <taxon>Bremerella</taxon>
    </lineage>
</organism>
<dbReference type="Proteomes" id="UP000551616">
    <property type="component" value="Unassembled WGS sequence"/>
</dbReference>
<evidence type="ECO:0008006" key="3">
    <source>
        <dbReference type="Google" id="ProtNLM"/>
    </source>
</evidence>
<dbReference type="AlphaFoldDB" id="A0A7V8V2M0"/>
<dbReference type="EMBL" id="JABRWO010000002">
    <property type="protein sequence ID" value="MBA2113808.1"/>
    <property type="molecule type" value="Genomic_DNA"/>
</dbReference>
<name>A0A7V8V2M0_9BACT</name>
<dbReference type="Pfam" id="PF09609">
    <property type="entry name" value="Cas_GSU0054"/>
    <property type="match status" value="1"/>
</dbReference>
<evidence type="ECO:0000313" key="1">
    <source>
        <dbReference type="EMBL" id="MBA2113808.1"/>
    </source>
</evidence>
<gene>
    <name evidence="1" type="ORF">HOV93_09600</name>
</gene>